<evidence type="ECO:0000256" key="1">
    <source>
        <dbReference type="ARBA" id="ARBA00009199"/>
    </source>
</evidence>
<dbReference type="Gene3D" id="3.90.1300.10">
    <property type="entry name" value="Amidase signature (AS) domain"/>
    <property type="match status" value="1"/>
</dbReference>
<evidence type="ECO:0000313" key="4">
    <source>
        <dbReference type="Proteomes" id="UP000654604"/>
    </source>
</evidence>
<feature type="domain" description="Amidase" evidence="2">
    <location>
        <begin position="28"/>
        <end position="448"/>
    </location>
</feature>
<evidence type="ECO:0000259" key="2">
    <source>
        <dbReference type="Pfam" id="PF01425"/>
    </source>
</evidence>
<protein>
    <submittedName>
        <fullName evidence="3">Amidase</fullName>
    </submittedName>
</protein>
<comment type="similarity">
    <text evidence="1">Belongs to the amidase family.</text>
</comment>
<organism evidence="3 4">
    <name type="scientific">Cyanobacterium stanieri LEGE 03274</name>
    <dbReference type="NCBI Taxonomy" id="1828756"/>
    <lineage>
        <taxon>Bacteria</taxon>
        <taxon>Bacillati</taxon>
        <taxon>Cyanobacteriota</taxon>
        <taxon>Cyanophyceae</taxon>
        <taxon>Oscillatoriophycideae</taxon>
        <taxon>Chroococcales</taxon>
        <taxon>Geminocystaceae</taxon>
        <taxon>Cyanobacterium</taxon>
    </lineage>
</organism>
<proteinExistence type="inferred from homology"/>
<reference evidence="3 4" key="1">
    <citation type="submission" date="2020-10" db="EMBL/GenBank/DDBJ databases">
        <authorList>
            <person name="Castelo-Branco R."/>
            <person name="Eusebio N."/>
            <person name="Adriana R."/>
            <person name="Vieira A."/>
            <person name="Brugerolle De Fraissinette N."/>
            <person name="Rezende De Castro R."/>
            <person name="Schneider M.P."/>
            <person name="Vasconcelos V."/>
            <person name="Leao P.N."/>
        </authorList>
    </citation>
    <scope>NUCLEOTIDE SEQUENCE [LARGE SCALE GENOMIC DNA]</scope>
    <source>
        <strain evidence="3 4">LEGE 03274</strain>
    </source>
</reference>
<dbReference type="InterPro" id="IPR023631">
    <property type="entry name" value="Amidase_dom"/>
</dbReference>
<gene>
    <name evidence="3" type="ORF">IQ215_02400</name>
</gene>
<dbReference type="SUPFAM" id="SSF75304">
    <property type="entry name" value="Amidase signature (AS) enzymes"/>
    <property type="match status" value="1"/>
</dbReference>
<name>A0ABR9V0X6_9CHRO</name>
<dbReference type="InterPro" id="IPR000120">
    <property type="entry name" value="Amidase"/>
</dbReference>
<dbReference type="PANTHER" id="PTHR11895">
    <property type="entry name" value="TRANSAMIDASE"/>
    <property type="match status" value="1"/>
</dbReference>
<dbReference type="RefSeq" id="WP_193799729.1">
    <property type="nucleotide sequence ID" value="NZ_JADEWC010000003.1"/>
</dbReference>
<dbReference type="Pfam" id="PF01425">
    <property type="entry name" value="Amidase"/>
    <property type="match status" value="1"/>
</dbReference>
<accession>A0ABR9V0X6</accession>
<comment type="caution">
    <text evidence="3">The sequence shown here is derived from an EMBL/GenBank/DDBJ whole genome shotgun (WGS) entry which is preliminary data.</text>
</comment>
<sequence length="469" mass="50636">MTNNHNLPFTAAHQWAKLIHKKEISPLELTQLYLQRIDNIDSQLGSFAHVAHDSAIKDAHLKTEILGNTKNTQELPPFFGIPTAIKDLYSVKGMPIGYGNGFIKDNISEFDSGIVTKIKEAGMIILGKTTTSELGSLPYIESPSVPPCRNPYNVEYTAGGSSGGAAAAVAGGLIPVVHGSDGGGSVRGPAFCCGLVGLKPSRGRISSAPVGDYLAGMATHGCLSRSVMDGAILLDILSGYVMGDPYWLENPSEGFASLVKNNPPSLKIAFATEILPFGKADDCLQKQVKDVVDIFANMGHQVSEGCPDFSTIVEPFKIIWQGSVAQADFPETILNPMNQWLRETAPSLREYLNAVHRVQVISRQIVAFFADFDALILPTYLQPPIKVGQWASLSSEATLNNIINWIAPCPPFNATGQPAIALPTGFTDEGLPVGIQIVGKPKDEITLLQLAYQLEQIKQWQKYQPSIPL</sequence>
<evidence type="ECO:0000313" key="3">
    <source>
        <dbReference type="EMBL" id="MBE9221538.1"/>
    </source>
</evidence>
<dbReference type="PANTHER" id="PTHR11895:SF7">
    <property type="entry name" value="GLUTAMYL-TRNA(GLN) AMIDOTRANSFERASE SUBUNIT A, MITOCHONDRIAL"/>
    <property type="match status" value="1"/>
</dbReference>
<dbReference type="EMBL" id="JADEWC010000003">
    <property type="protein sequence ID" value="MBE9221538.1"/>
    <property type="molecule type" value="Genomic_DNA"/>
</dbReference>
<dbReference type="InterPro" id="IPR036928">
    <property type="entry name" value="AS_sf"/>
</dbReference>
<keyword evidence="4" id="KW-1185">Reference proteome</keyword>
<dbReference type="Proteomes" id="UP000654604">
    <property type="component" value="Unassembled WGS sequence"/>
</dbReference>